<dbReference type="EMBL" id="WJXA01000003">
    <property type="protein sequence ID" value="KAF7148489.1"/>
    <property type="molecule type" value="Genomic_DNA"/>
</dbReference>
<evidence type="ECO:0000313" key="4">
    <source>
        <dbReference type="Proteomes" id="UP000626092"/>
    </source>
</evidence>
<dbReference type="OrthoDB" id="1871193at2759"/>
<comment type="caution">
    <text evidence="3">The sequence shown here is derived from an EMBL/GenBank/DDBJ whole genome shotgun (WGS) entry which is preliminary data.</text>
</comment>
<proteinExistence type="predicted"/>
<dbReference type="GO" id="GO:0010073">
    <property type="term" value="P:meristem maintenance"/>
    <property type="evidence" value="ECO:0007669"/>
    <property type="project" value="InterPro"/>
</dbReference>
<gene>
    <name evidence="3" type="ORF">RHSIM_Rhsim03G0028500</name>
</gene>
<organism evidence="3 4">
    <name type="scientific">Rhododendron simsii</name>
    <name type="common">Sims's rhododendron</name>
    <dbReference type="NCBI Taxonomy" id="118357"/>
    <lineage>
        <taxon>Eukaryota</taxon>
        <taxon>Viridiplantae</taxon>
        <taxon>Streptophyta</taxon>
        <taxon>Embryophyta</taxon>
        <taxon>Tracheophyta</taxon>
        <taxon>Spermatophyta</taxon>
        <taxon>Magnoliopsida</taxon>
        <taxon>eudicotyledons</taxon>
        <taxon>Gunneridae</taxon>
        <taxon>Pentapetalae</taxon>
        <taxon>asterids</taxon>
        <taxon>Ericales</taxon>
        <taxon>Ericaceae</taxon>
        <taxon>Ericoideae</taxon>
        <taxon>Rhodoreae</taxon>
        <taxon>Rhododendron</taxon>
    </lineage>
</organism>
<feature type="region of interest" description="Disordered" evidence="1">
    <location>
        <begin position="706"/>
        <end position="814"/>
    </location>
</feature>
<reference evidence="3" key="1">
    <citation type="submission" date="2019-11" db="EMBL/GenBank/DDBJ databases">
        <authorList>
            <person name="Liu Y."/>
            <person name="Hou J."/>
            <person name="Li T.-Q."/>
            <person name="Guan C.-H."/>
            <person name="Wu X."/>
            <person name="Wu H.-Z."/>
            <person name="Ling F."/>
            <person name="Zhang R."/>
            <person name="Shi X.-G."/>
            <person name="Ren J.-P."/>
            <person name="Chen E.-F."/>
            <person name="Sun J.-M."/>
        </authorList>
    </citation>
    <scope>NUCLEOTIDE SEQUENCE</scope>
    <source>
        <strain evidence="3">Adult_tree_wgs_1</strain>
        <tissue evidence="3">Leaves</tissue>
    </source>
</reference>
<name>A0A834H7A8_RHOSS</name>
<keyword evidence="4" id="KW-1185">Reference proteome</keyword>
<accession>A0A834H7A8</accession>
<protein>
    <recommendedName>
        <fullName evidence="2">Aminotransferase-like plant mobile domain-containing protein</fullName>
    </recommendedName>
</protein>
<sequence>MLSSHSLSGDSGAMIHEAEIGPQGPPLLTLPHMSDRLWEQHDTTSLTCRRADSGFWDTPIHIRVLHYLIRAGFYGVARIGFIRLDHALITALVERWRQETHTFHFPTGESTVTLQDVSVLLGLPVDGSPITGVDHAHPPSVWVGECQRLLGRSPEDTHIRGGRLQIQWLIDNFGELPENATEETVRCYARAYLLRLIGGFLMPDKSQNLVKLMFLQFFEDLDCCGTYNWGGAVLATLYRMLCRASRPGDKEIGGPLVLLQIWAWERLPRIAPRRLQDVGPGQGPIQDGDQQLPGGPWGSRWRVGFALDQVPTHVVTVYRDQFNRLTFDEACFYRLCRNINSIFIRKYMKAQGFHFIRTYNGIDIWMAHVPLICFELVEWHLPQRVLRQFGCVQDIPDCFDTDRRLHSIDRRGHHNTDWAREHAKFITIWEARRDRIVPADKSDRVIEYQDNYMQWYRRHTRLLIGNPSHRAVSGYQGTGGVIEVLTQRVADDYNLADTAEKALRATTTPCPEALHALATIRDRCYDVLRQVNQQQRLTNEPLTLQPSTSMGTCQDLANVSAHTAQEPSASTPLSGGFCRGPEEEMQPQHANEDLAITNSTSQPIPDLAMTDRATVQHVSMSVVPYPSEDATMEDVGLTQVDHGRDDTDGGGGAGVEGNGVVESWREEEGEVGVTVGEEVGGQREVKLRVGEDEGVEGEGEVEVDVGEEEDVGGQGGAELQTWGRGGQGGGDGEVELGGKIAGVVEAIRGGERGRGRKRRGLGRGSSRLPMDPNDGERLSQVTQMENVPPKKRSKRPKPWTPSRGTHKKQDSHGT</sequence>
<dbReference type="Pfam" id="PF10536">
    <property type="entry name" value="PMD"/>
    <property type="match status" value="1"/>
</dbReference>
<dbReference type="InterPro" id="IPR044824">
    <property type="entry name" value="MAIN-like"/>
</dbReference>
<evidence type="ECO:0000256" key="1">
    <source>
        <dbReference type="SAM" id="MobiDB-lite"/>
    </source>
</evidence>
<dbReference type="Proteomes" id="UP000626092">
    <property type="component" value="Unassembled WGS sequence"/>
</dbReference>
<dbReference type="AlphaFoldDB" id="A0A834H7A8"/>
<evidence type="ECO:0000313" key="3">
    <source>
        <dbReference type="EMBL" id="KAF7148489.1"/>
    </source>
</evidence>
<evidence type="ECO:0000259" key="2">
    <source>
        <dbReference type="Pfam" id="PF10536"/>
    </source>
</evidence>
<feature type="domain" description="Aminotransferase-like plant mobile" evidence="2">
    <location>
        <begin position="72"/>
        <end position="457"/>
    </location>
</feature>
<dbReference type="PANTHER" id="PTHR46033">
    <property type="entry name" value="PROTEIN MAIN-LIKE 2"/>
    <property type="match status" value="1"/>
</dbReference>
<dbReference type="PANTHER" id="PTHR46033:SF8">
    <property type="entry name" value="PROTEIN MAINTENANCE OF MERISTEMS-LIKE"/>
    <property type="match status" value="1"/>
</dbReference>
<dbReference type="InterPro" id="IPR019557">
    <property type="entry name" value="AminoTfrase-like_pln_mobile"/>
</dbReference>